<accession>A0A9W7CYJ2</accession>
<gene>
    <name evidence="2" type="ORF">Pfra01_001807500</name>
</gene>
<feature type="region of interest" description="Disordered" evidence="1">
    <location>
        <begin position="83"/>
        <end position="116"/>
    </location>
</feature>
<proteinExistence type="predicted"/>
<dbReference type="Proteomes" id="UP001165121">
    <property type="component" value="Unassembled WGS sequence"/>
</dbReference>
<dbReference type="OrthoDB" id="127996at2759"/>
<dbReference type="EMBL" id="BSXT01002174">
    <property type="protein sequence ID" value="GMF47625.1"/>
    <property type="molecule type" value="Genomic_DNA"/>
</dbReference>
<reference evidence="2" key="1">
    <citation type="submission" date="2023-04" db="EMBL/GenBank/DDBJ databases">
        <title>Phytophthora fragariaefolia NBRC 109709.</title>
        <authorList>
            <person name="Ichikawa N."/>
            <person name="Sato H."/>
            <person name="Tonouchi N."/>
        </authorList>
    </citation>
    <scope>NUCLEOTIDE SEQUENCE</scope>
    <source>
        <strain evidence="2">NBRC 109709</strain>
    </source>
</reference>
<comment type="caution">
    <text evidence="2">The sequence shown here is derived from an EMBL/GenBank/DDBJ whole genome shotgun (WGS) entry which is preliminary data.</text>
</comment>
<evidence type="ECO:0000313" key="2">
    <source>
        <dbReference type="EMBL" id="GMF47625.1"/>
    </source>
</evidence>
<keyword evidence="3" id="KW-1185">Reference proteome</keyword>
<organism evidence="2 3">
    <name type="scientific">Phytophthora fragariaefolia</name>
    <dbReference type="NCBI Taxonomy" id="1490495"/>
    <lineage>
        <taxon>Eukaryota</taxon>
        <taxon>Sar</taxon>
        <taxon>Stramenopiles</taxon>
        <taxon>Oomycota</taxon>
        <taxon>Peronosporomycetes</taxon>
        <taxon>Peronosporales</taxon>
        <taxon>Peronosporaceae</taxon>
        <taxon>Phytophthora</taxon>
    </lineage>
</organism>
<evidence type="ECO:0000256" key="1">
    <source>
        <dbReference type="SAM" id="MobiDB-lite"/>
    </source>
</evidence>
<evidence type="ECO:0000313" key="3">
    <source>
        <dbReference type="Proteomes" id="UP001165121"/>
    </source>
</evidence>
<protein>
    <submittedName>
        <fullName evidence="2">Unnamed protein product</fullName>
    </submittedName>
</protein>
<sequence>MVLRFTNEQDKELLRELIRRKPFAAVRGQTSTIHSASIADAFVLSPVVISVKSMGSISRTSSDFVKQKRITVSSPDTLLKLNGMRQAGRGISSDARSAKKTAPSTVLPDSRAWTQR</sequence>
<name>A0A9W7CYJ2_9STRA</name>
<dbReference type="AlphaFoldDB" id="A0A9W7CYJ2"/>